<accession>A0A392W7T6</accession>
<dbReference type="Proteomes" id="UP000265520">
    <property type="component" value="Unassembled WGS sequence"/>
</dbReference>
<keyword evidence="2" id="KW-1185">Reference proteome</keyword>
<evidence type="ECO:0000313" key="1">
    <source>
        <dbReference type="EMBL" id="MCI95829.1"/>
    </source>
</evidence>
<organism evidence="1 2">
    <name type="scientific">Trifolium medium</name>
    <dbReference type="NCBI Taxonomy" id="97028"/>
    <lineage>
        <taxon>Eukaryota</taxon>
        <taxon>Viridiplantae</taxon>
        <taxon>Streptophyta</taxon>
        <taxon>Embryophyta</taxon>
        <taxon>Tracheophyta</taxon>
        <taxon>Spermatophyta</taxon>
        <taxon>Magnoliopsida</taxon>
        <taxon>eudicotyledons</taxon>
        <taxon>Gunneridae</taxon>
        <taxon>Pentapetalae</taxon>
        <taxon>rosids</taxon>
        <taxon>fabids</taxon>
        <taxon>Fabales</taxon>
        <taxon>Fabaceae</taxon>
        <taxon>Papilionoideae</taxon>
        <taxon>50 kb inversion clade</taxon>
        <taxon>NPAAA clade</taxon>
        <taxon>Hologalegina</taxon>
        <taxon>IRL clade</taxon>
        <taxon>Trifolieae</taxon>
        <taxon>Trifolium</taxon>
    </lineage>
</organism>
<dbReference type="EMBL" id="LXQA011397731">
    <property type="protein sequence ID" value="MCI95829.1"/>
    <property type="molecule type" value="Genomic_DNA"/>
</dbReference>
<comment type="caution">
    <text evidence="1">The sequence shown here is derived from an EMBL/GenBank/DDBJ whole genome shotgun (WGS) entry which is preliminary data.</text>
</comment>
<proteinExistence type="predicted"/>
<evidence type="ECO:0000313" key="2">
    <source>
        <dbReference type="Proteomes" id="UP000265520"/>
    </source>
</evidence>
<name>A0A392W7T6_9FABA</name>
<feature type="non-terminal residue" evidence="1">
    <location>
        <position position="26"/>
    </location>
</feature>
<dbReference type="AlphaFoldDB" id="A0A392W7T6"/>
<sequence>MGRFSGRRSYLGARIGDAQVISAFIL</sequence>
<protein>
    <submittedName>
        <fullName evidence="1">Uncharacterized protein</fullName>
    </submittedName>
</protein>
<reference evidence="1 2" key="1">
    <citation type="journal article" date="2018" name="Front. Plant Sci.">
        <title>Red Clover (Trifolium pratense) and Zigzag Clover (T. medium) - A Picture of Genomic Similarities and Differences.</title>
        <authorList>
            <person name="Dluhosova J."/>
            <person name="Istvanek J."/>
            <person name="Nedelnik J."/>
            <person name="Repkova J."/>
        </authorList>
    </citation>
    <scope>NUCLEOTIDE SEQUENCE [LARGE SCALE GENOMIC DNA]</scope>
    <source>
        <strain evidence="2">cv. 10/8</strain>
        <tissue evidence="1">Leaf</tissue>
    </source>
</reference>